<protein>
    <submittedName>
        <fullName evidence="1">NTP pyrophosphohydrolases including oxidative damage repair enzymes</fullName>
    </submittedName>
</protein>
<keyword evidence="1" id="KW-0378">Hydrolase</keyword>
<organism evidence="1">
    <name type="scientific">uncultured Arthrobacter sp</name>
    <dbReference type="NCBI Taxonomy" id="114050"/>
    <lineage>
        <taxon>Bacteria</taxon>
        <taxon>Bacillati</taxon>
        <taxon>Actinomycetota</taxon>
        <taxon>Actinomycetes</taxon>
        <taxon>Micrococcales</taxon>
        <taxon>Micrococcaceae</taxon>
        <taxon>Arthrobacter</taxon>
        <taxon>environmental samples</taxon>
    </lineage>
</organism>
<dbReference type="InterPro" id="IPR014937">
    <property type="entry name" value="DUF1810"/>
</dbReference>
<dbReference type="InterPro" id="IPR036287">
    <property type="entry name" value="Rv1873-like_sf"/>
</dbReference>
<reference evidence="1" key="1">
    <citation type="submission" date="2020-02" db="EMBL/GenBank/DDBJ databases">
        <authorList>
            <person name="Meier V. D."/>
        </authorList>
    </citation>
    <scope>NUCLEOTIDE SEQUENCE</scope>
    <source>
        <strain evidence="1">AVDCRST_MAG83</strain>
    </source>
</reference>
<sequence>MDTQTAGDPYRLERFVTAQDVGGTYPRALREIRAGRKQSHWMWFVFPQIQGLGSSATAREFAISSLAEAQAYLAHPVLGPRLLECAAAAAALPGQSAEAVFGGIDARKLHSSATLFHRTAPGEPVFSDLLAKYFDLQPDTATDERL</sequence>
<dbReference type="SUPFAM" id="SSF140736">
    <property type="entry name" value="Rv1873-like"/>
    <property type="match status" value="1"/>
</dbReference>
<dbReference type="Pfam" id="PF08837">
    <property type="entry name" value="DUF1810"/>
    <property type="match status" value="1"/>
</dbReference>
<proteinExistence type="predicted"/>
<accession>A0A6J4GX29</accession>
<dbReference type="EMBL" id="CADCTE010000001">
    <property type="protein sequence ID" value="CAA9209094.1"/>
    <property type="molecule type" value="Genomic_DNA"/>
</dbReference>
<dbReference type="PIRSF" id="PIRSF008546">
    <property type="entry name" value="UCP008546"/>
    <property type="match status" value="1"/>
</dbReference>
<dbReference type="Gene3D" id="1.25.40.380">
    <property type="entry name" value="Protein of unknown function DUF1810"/>
    <property type="match status" value="1"/>
</dbReference>
<gene>
    <name evidence="1" type="ORF">AVDCRST_MAG83-945</name>
</gene>
<name>A0A6J4GX29_9MICC</name>
<dbReference type="RefSeq" id="WP_294563061.1">
    <property type="nucleotide sequence ID" value="NZ_CADCTE010000001.1"/>
</dbReference>
<evidence type="ECO:0000313" key="1">
    <source>
        <dbReference type="EMBL" id="CAA9209094.1"/>
    </source>
</evidence>
<dbReference type="GO" id="GO:0016787">
    <property type="term" value="F:hydrolase activity"/>
    <property type="evidence" value="ECO:0007669"/>
    <property type="project" value="UniProtKB-KW"/>
</dbReference>
<dbReference type="AlphaFoldDB" id="A0A6J4GX29"/>